<evidence type="ECO:0000313" key="10">
    <source>
        <dbReference type="EMBL" id="CCJ31401.1"/>
    </source>
</evidence>
<feature type="site" description="Histone H3K4me3 binding" evidence="7">
    <location>
        <position position="403"/>
    </location>
</feature>
<keyword evidence="3" id="KW-0479">Metal-binding</keyword>
<evidence type="ECO:0000313" key="11">
    <source>
        <dbReference type="Proteomes" id="UP000010422"/>
    </source>
</evidence>
<dbReference type="Proteomes" id="UP000010422">
    <property type="component" value="Unassembled WGS sequence"/>
</dbReference>
<dbReference type="InParanoid" id="L0PGA6"/>
<dbReference type="Gene3D" id="3.30.40.10">
    <property type="entry name" value="Zinc/RING finger domain, C3HC4 (zinc finger)"/>
    <property type="match status" value="1"/>
</dbReference>
<dbReference type="VEuPathDB" id="FungiDB:PNEJI1_003779"/>
<dbReference type="SUPFAM" id="SSF57903">
    <property type="entry name" value="FYVE/PHD zinc finger"/>
    <property type="match status" value="1"/>
</dbReference>
<feature type="site" description="Histone H3K4me3 binding" evidence="7">
    <location>
        <position position="388"/>
    </location>
</feature>
<evidence type="ECO:0000256" key="5">
    <source>
        <dbReference type="ARBA" id="ARBA00022833"/>
    </source>
</evidence>
<keyword evidence="6" id="KW-0539">Nucleus</keyword>
<dbReference type="CDD" id="cd15505">
    <property type="entry name" value="PHD_ING"/>
    <property type="match status" value="1"/>
</dbReference>
<evidence type="ECO:0000256" key="6">
    <source>
        <dbReference type="ARBA" id="ARBA00023242"/>
    </source>
</evidence>
<evidence type="ECO:0000256" key="2">
    <source>
        <dbReference type="ARBA" id="ARBA00010210"/>
    </source>
</evidence>
<accession>L0PGA6</accession>
<name>L0PGA6_PNEJI</name>
<dbReference type="GO" id="GO:0032991">
    <property type="term" value="C:protein-containing complex"/>
    <property type="evidence" value="ECO:0007669"/>
    <property type="project" value="UniProtKB-ARBA"/>
</dbReference>
<feature type="region of interest" description="Disordered" evidence="8">
    <location>
        <begin position="360"/>
        <end position="380"/>
    </location>
</feature>
<dbReference type="InterPro" id="IPR001965">
    <property type="entry name" value="Znf_PHD"/>
</dbReference>
<comment type="subcellular location">
    <subcellularLocation>
        <location evidence="1">Nucleus</location>
    </subcellularLocation>
</comment>
<dbReference type="AlphaFoldDB" id="L0PGA6"/>
<feature type="domain" description="Zinc finger PHD-type" evidence="9">
    <location>
        <begin position="388"/>
        <end position="432"/>
    </location>
</feature>
<evidence type="ECO:0000256" key="8">
    <source>
        <dbReference type="SAM" id="MobiDB-lite"/>
    </source>
</evidence>
<feature type="region of interest" description="Disordered" evidence="8">
    <location>
        <begin position="124"/>
        <end position="143"/>
    </location>
</feature>
<sequence length="432" mass="49267">MKWQVSPEYREELIERTKKQGLHRRIRSLNSSTNINTSNSKISLIPLEPLIQKNKTIPNPPLTPVFSKYSNVRDQNEHFSEDKTSYDSNSQLFSYGNQTNIIVTTPPPATSPIYPYQYTSIIKQQNSSTPDHGDPVSKGSISTSSNHISINNYSYYPTSSPAPFWRYMVSSSVNNTPKKNTENTGYSYSSSPPVSISQKTISKSDLIDFDNIENILDLQGVDLAKGFENISKWRESQLGDLEDLEDSVETSEDVLSAFNDEHLPVDLLRSLQLIRQLDDESTLCVNQLDELALSVSTEHPEQYIEMAQLLKTSIQNRSVTLSETHKLYKSVEQHLHTVNQTLQKLKEAWLESQNVKKVEKTTEVSQKKKPPSSKKKQRHDKSIAEPRYCFCNQISYGRMIACDNHNCTKEWFHWDCVSITSAPKGKWTCSDE</sequence>
<comment type="similarity">
    <text evidence="2">Belongs to the ING family.</text>
</comment>
<reference evidence="10 11" key="1">
    <citation type="journal article" date="2012" name="MBio">
        <title>De novo assembly of the Pneumocystis jirovecii genome from a single bronchoalveolar lavage fluid specimen from a patient.</title>
        <authorList>
            <person name="Cisse O.H."/>
            <person name="Pagni M."/>
            <person name="Hauser P.M."/>
        </authorList>
    </citation>
    <scope>NUCLEOTIDE SEQUENCE [LARGE SCALE GENOMIC DNA]</scope>
    <source>
        <strain evidence="10 11">SE8</strain>
    </source>
</reference>
<dbReference type="SMART" id="SM00249">
    <property type="entry name" value="PHD"/>
    <property type="match status" value="1"/>
</dbReference>
<dbReference type="GO" id="GO:0008270">
    <property type="term" value="F:zinc ion binding"/>
    <property type="evidence" value="ECO:0007669"/>
    <property type="project" value="UniProtKB-KW"/>
</dbReference>
<gene>
    <name evidence="10" type="ORF">PNEJI1_003779</name>
</gene>
<dbReference type="InterPro" id="IPR013083">
    <property type="entry name" value="Znf_RING/FYVE/PHD"/>
</dbReference>
<feature type="site" description="Histone H3K4me3 binding" evidence="7">
    <location>
        <position position="411"/>
    </location>
</feature>
<evidence type="ECO:0000256" key="7">
    <source>
        <dbReference type="PIRSR" id="PIRSR628651-50"/>
    </source>
</evidence>
<dbReference type="InterPro" id="IPR011011">
    <property type="entry name" value="Znf_FYVE_PHD"/>
</dbReference>
<proteinExistence type="inferred from homology"/>
<organism evidence="11">
    <name type="scientific">Pneumocystis jirovecii</name>
    <name type="common">Human pneumocystis pneumonia agent</name>
    <dbReference type="NCBI Taxonomy" id="42068"/>
    <lineage>
        <taxon>Eukaryota</taxon>
        <taxon>Fungi</taxon>
        <taxon>Dikarya</taxon>
        <taxon>Ascomycota</taxon>
        <taxon>Taphrinomycotina</taxon>
        <taxon>Pneumocystomycetes</taxon>
        <taxon>Pneumocystaceae</taxon>
        <taxon>Pneumocystis</taxon>
    </lineage>
</organism>
<dbReference type="GO" id="GO:0005634">
    <property type="term" value="C:nucleus"/>
    <property type="evidence" value="ECO:0007669"/>
    <property type="project" value="UniProtKB-SubCell"/>
</dbReference>
<dbReference type="PANTHER" id="PTHR10333">
    <property type="entry name" value="INHIBITOR OF GROWTH PROTEIN"/>
    <property type="match status" value="1"/>
</dbReference>
<evidence type="ECO:0000256" key="1">
    <source>
        <dbReference type="ARBA" id="ARBA00004123"/>
    </source>
</evidence>
<dbReference type="STRING" id="1209962.L0PGA6"/>
<keyword evidence="5" id="KW-0862">Zinc</keyword>
<dbReference type="InterPro" id="IPR028651">
    <property type="entry name" value="ING_fam"/>
</dbReference>
<feature type="site" description="Histone H3K4me3 binding" evidence="7">
    <location>
        <position position="399"/>
    </location>
</feature>
<evidence type="ECO:0000259" key="9">
    <source>
        <dbReference type="SMART" id="SM00249"/>
    </source>
</evidence>
<feature type="compositionally biased region" description="Basic residues" evidence="8">
    <location>
        <begin position="367"/>
        <end position="379"/>
    </location>
</feature>
<dbReference type="EMBL" id="CAKM01000296">
    <property type="protein sequence ID" value="CCJ31401.1"/>
    <property type="molecule type" value="Genomic_DNA"/>
</dbReference>
<comment type="caution">
    <text evidence="10">The sequence shown here is derived from an EMBL/GenBank/DDBJ whole genome shotgun (WGS) entry which is preliminary data.</text>
</comment>
<evidence type="ECO:0000256" key="3">
    <source>
        <dbReference type="ARBA" id="ARBA00022723"/>
    </source>
</evidence>
<dbReference type="GO" id="GO:0000785">
    <property type="term" value="C:chromatin"/>
    <property type="evidence" value="ECO:0007669"/>
    <property type="project" value="UniProtKB-ARBA"/>
</dbReference>
<evidence type="ECO:0000256" key="4">
    <source>
        <dbReference type="ARBA" id="ARBA00022771"/>
    </source>
</evidence>
<keyword evidence="4" id="KW-0863">Zinc-finger</keyword>
<protein>
    <recommendedName>
        <fullName evidence="9">Zinc finger PHD-type domain-containing protein</fullName>
    </recommendedName>
</protein>